<evidence type="ECO:0000313" key="3">
    <source>
        <dbReference type="EMBL" id="CAG9331183.1"/>
    </source>
</evidence>
<keyword evidence="1" id="KW-0175">Coiled coil</keyword>
<organism evidence="3 4">
    <name type="scientific">Blepharisma stoltei</name>
    <dbReference type="NCBI Taxonomy" id="1481888"/>
    <lineage>
        <taxon>Eukaryota</taxon>
        <taxon>Sar</taxon>
        <taxon>Alveolata</taxon>
        <taxon>Ciliophora</taxon>
        <taxon>Postciliodesmatophora</taxon>
        <taxon>Heterotrichea</taxon>
        <taxon>Heterotrichida</taxon>
        <taxon>Blepharismidae</taxon>
        <taxon>Blepharisma</taxon>
    </lineage>
</organism>
<evidence type="ECO:0000313" key="4">
    <source>
        <dbReference type="Proteomes" id="UP001162131"/>
    </source>
</evidence>
<protein>
    <submittedName>
        <fullName evidence="3">Uncharacterized protein</fullName>
    </submittedName>
</protein>
<dbReference type="AlphaFoldDB" id="A0AAU9K6C1"/>
<feature type="region of interest" description="Disordered" evidence="2">
    <location>
        <begin position="185"/>
        <end position="223"/>
    </location>
</feature>
<evidence type="ECO:0000256" key="1">
    <source>
        <dbReference type="SAM" id="Coils"/>
    </source>
</evidence>
<sequence length="223" mass="26387">MYGSFTKNAPDDSKQWLHLLLKNNQRRAILKEKYKAIAIDIESQSMPLFQSSKSVHLQEKITQDSERIEKDNKNQILNQRNDPYVRLEMRIRELEQKYQNQLYRSKTYRENVNQEDRLKDDFNSSRKVMELEDRLLFATEKYNELIDRLDLTEKMLSRETLSPIYSHISDRNPLESSQGTFKNLRKSLKLKRPKTVKSAASLHKPKPSTTSSKILKKGKKKLN</sequence>
<keyword evidence="4" id="KW-1185">Reference proteome</keyword>
<gene>
    <name evidence="3" type="ORF">BSTOLATCC_MIC53261</name>
</gene>
<dbReference type="EMBL" id="CAJZBQ010000053">
    <property type="protein sequence ID" value="CAG9331183.1"/>
    <property type="molecule type" value="Genomic_DNA"/>
</dbReference>
<dbReference type="Proteomes" id="UP001162131">
    <property type="component" value="Unassembled WGS sequence"/>
</dbReference>
<proteinExistence type="predicted"/>
<accession>A0AAU9K6C1</accession>
<reference evidence="3" key="1">
    <citation type="submission" date="2021-09" db="EMBL/GenBank/DDBJ databases">
        <authorList>
            <consortium name="AG Swart"/>
            <person name="Singh M."/>
            <person name="Singh A."/>
            <person name="Seah K."/>
            <person name="Emmerich C."/>
        </authorList>
    </citation>
    <scope>NUCLEOTIDE SEQUENCE</scope>
    <source>
        <strain evidence="3">ATCC30299</strain>
    </source>
</reference>
<feature type="compositionally biased region" description="Basic residues" evidence="2">
    <location>
        <begin position="214"/>
        <end position="223"/>
    </location>
</feature>
<feature type="coiled-coil region" evidence="1">
    <location>
        <begin position="84"/>
        <end position="148"/>
    </location>
</feature>
<evidence type="ECO:0000256" key="2">
    <source>
        <dbReference type="SAM" id="MobiDB-lite"/>
    </source>
</evidence>
<comment type="caution">
    <text evidence="3">The sequence shown here is derived from an EMBL/GenBank/DDBJ whole genome shotgun (WGS) entry which is preliminary data.</text>
</comment>
<feature type="compositionally biased region" description="Basic residues" evidence="2">
    <location>
        <begin position="185"/>
        <end position="195"/>
    </location>
</feature>
<name>A0AAU9K6C1_9CILI</name>